<evidence type="ECO:0008006" key="3">
    <source>
        <dbReference type="Google" id="ProtNLM"/>
    </source>
</evidence>
<organism evidence="1 2">
    <name type="scientific">Rhodocytophaga aerolata</name>
    <dbReference type="NCBI Taxonomy" id="455078"/>
    <lineage>
        <taxon>Bacteria</taxon>
        <taxon>Pseudomonadati</taxon>
        <taxon>Bacteroidota</taxon>
        <taxon>Cytophagia</taxon>
        <taxon>Cytophagales</taxon>
        <taxon>Rhodocytophagaceae</taxon>
        <taxon>Rhodocytophaga</taxon>
    </lineage>
</organism>
<comment type="caution">
    <text evidence="1">The sequence shown here is derived from an EMBL/GenBank/DDBJ whole genome shotgun (WGS) entry which is preliminary data.</text>
</comment>
<protein>
    <recommendedName>
        <fullName evidence="3">Addiction module protein</fullName>
    </recommendedName>
</protein>
<gene>
    <name evidence="1" type="ORF">Q0590_26100</name>
</gene>
<sequence>MNKNRVIETLESLPDEFETETLIEKLLFIEKVEKGIKDVREGKTISLQEAKSQFETKWSKEK</sequence>
<reference evidence="1" key="1">
    <citation type="submission" date="2023-07" db="EMBL/GenBank/DDBJ databases">
        <title>The genome sequence of Rhodocytophaga aerolata KACC 12507.</title>
        <authorList>
            <person name="Zhang X."/>
        </authorList>
    </citation>
    <scope>NUCLEOTIDE SEQUENCE</scope>
    <source>
        <strain evidence="1">KACC 12507</strain>
    </source>
</reference>
<evidence type="ECO:0000313" key="1">
    <source>
        <dbReference type="EMBL" id="MDO1449778.1"/>
    </source>
</evidence>
<evidence type="ECO:0000313" key="2">
    <source>
        <dbReference type="Proteomes" id="UP001168528"/>
    </source>
</evidence>
<keyword evidence="2" id="KW-1185">Reference proteome</keyword>
<dbReference type="Proteomes" id="UP001168528">
    <property type="component" value="Unassembled WGS sequence"/>
</dbReference>
<dbReference type="EMBL" id="JAUKPO010000022">
    <property type="protein sequence ID" value="MDO1449778.1"/>
    <property type="molecule type" value="Genomic_DNA"/>
</dbReference>
<dbReference type="RefSeq" id="WP_302040581.1">
    <property type="nucleotide sequence ID" value="NZ_JAUKPO010000022.1"/>
</dbReference>
<name>A0ABT8RCF2_9BACT</name>
<accession>A0ABT8RCF2</accession>
<proteinExistence type="predicted"/>